<feature type="domain" description="Response regulatory" evidence="6">
    <location>
        <begin position="519"/>
        <end position="631"/>
    </location>
</feature>
<organism evidence="7 8">
    <name type="scientific">Sulfitobacter pacificus</name>
    <dbReference type="NCBI Taxonomy" id="1499314"/>
    <lineage>
        <taxon>Bacteria</taxon>
        <taxon>Pseudomonadati</taxon>
        <taxon>Pseudomonadota</taxon>
        <taxon>Alphaproteobacteria</taxon>
        <taxon>Rhodobacterales</taxon>
        <taxon>Roseobacteraceae</taxon>
        <taxon>Sulfitobacter</taxon>
    </lineage>
</organism>
<gene>
    <name evidence="7" type="ORF">GCM10007927_35100</name>
</gene>
<keyword evidence="7" id="KW-0808">Transferase</keyword>
<dbReference type="InterPro" id="IPR036890">
    <property type="entry name" value="HATPase_C_sf"/>
</dbReference>
<feature type="domain" description="Histidine kinase" evidence="5">
    <location>
        <begin position="304"/>
        <end position="511"/>
    </location>
</feature>
<dbReference type="EMBL" id="BSNL01000001">
    <property type="protein sequence ID" value="GLQ28707.1"/>
    <property type="molecule type" value="Genomic_DNA"/>
</dbReference>
<reference evidence="7" key="2">
    <citation type="submission" date="2023-01" db="EMBL/GenBank/DDBJ databases">
        <title>Draft genome sequence of Sulfitobacter pacificus strain NBRC 109915.</title>
        <authorList>
            <person name="Sun Q."/>
            <person name="Mori K."/>
        </authorList>
    </citation>
    <scope>NUCLEOTIDE SEQUENCE</scope>
    <source>
        <strain evidence="7">NBRC 109915</strain>
    </source>
</reference>
<dbReference type="Gene3D" id="3.30.450.20">
    <property type="entry name" value="PAS domain"/>
    <property type="match status" value="2"/>
</dbReference>
<dbReference type="SUPFAM" id="SSF55785">
    <property type="entry name" value="PYP-like sensor domain (PAS domain)"/>
    <property type="match status" value="1"/>
</dbReference>
<evidence type="ECO:0000256" key="1">
    <source>
        <dbReference type="ARBA" id="ARBA00000085"/>
    </source>
</evidence>
<dbReference type="EC" id="2.7.13.3" evidence="2"/>
<dbReference type="SUPFAM" id="SSF52172">
    <property type="entry name" value="CheY-like"/>
    <property type="match status" value="1"/>
</dbReference>
<feature type="coiled-coil region" evidence="4">
    <location>
        <begin position="151"/>
        <end position="178"/>
    </location>
</feature>
<feature type="modified residue" description="4-aspartylphosphate" evidence="3">
    <location>
        <position position="569"/>
    </location>
</feature>
<sequence>MQITDEQAKAMTSAGLNLIAQALTIYDSNLKLVVSNAPFQQMFNLPDWLVTPGAPFEDTIHHLATRGEYGPVEDVHRFVTERTDQARAFKPHYMERTRANGRTISVEGSPLPQGGWVTVYTDITATKRQEALLSARSDALSDQVLAHTEQLAATNRELAAMITTLEETQRQLTASEARTRLTTQMMPAHIAHVDARGHYTFSNNKLSSVFPGRPSDIVGLHISTALGASAYDRIKPALSDAFGGISTLKEFTDDTSARRIRVAFTPDTLGGAYILSMDVTEETQTRVALQQTRKRELAAQMISGLAHDFSNLLTIILGMQSRIVRLPDVPPQALELVNGTLAAARRGGTLLSSIADVTGPRTQRPTATAPAAVLSDLATLAQPALPDGMTLTIENNAPDHAVLLDKGHVTDSLLNLILNARDACGATGQITVTQQVVNDTWIEWTVQDTGPGFSPTALERGIDPFFTTKGSEGGGLGLSMVYDMTKSAGGDLRLRNDEIGAHVTLRLPYRAALPATTGLALLVEDDGDIRATVRDMLMHLGHSVIEATSADEATALLADLPDIAMILSDIQLVGEATGLDLAQRNADRVPMLLMTSLPADSTLFRDGQRLAPVLRKPFTADDLAALITPVHEATP</sequence>
<reference evidence="7" key="1">
    <citation type="journal article" date="2014" name="Int. J. Syst. Evol. Microbiol.">
        <title>Complete genome of a new Firmicutes species belonging to the dominant human colonic microbiota ('Ruminococcus bicirculans') reveals two chromosomes and a selective capacity to utilize plant glucans.</title>
        <authorList>
            <consortium name="NISC Comparative Sequencing Program"/>
            <person name="Wegmann U."/>
            <person name="Louis P."/>
            <person name="Goesmann A."/>
            <person name="Henrissat B."/>
            <person name="Duncan S.H."/>
            <person name="Flint H.J."/>
        </authorList>
    </citation>
    <scope>NUCLEOTIDE SEQUENCE</scope>
    <source>
        <strain evidence="7">NBRC 109915</strain>
    </source>
</reference>
<dbReference type="GO" id="GO:0016301">
    <property type="term" value="F:kinase activity"/>
    <property type="evidence" value="ECO:0007669"/>
    <property type="project" value="UniProtKB-KW"/>
</dbReference>
<keyword evidence="8" id="KW-1185">Reference proteome</keyword>
<keyword evidence="3" id="KW-0597">Phosphoprotein</keyword>
<dbReference type="InterPro" id="IPR011006">
    <property type="entry name" value="CheY-like_superfamily"/>
</dbReference>
<comment type="caution">
    <text evidence="7">The sequence shown here is derived from an EMBL/GenBank/DDBJ whole genome shotgun (WGS) entry which is preliminary data.</text>
</comment>
<dbReference type="PANTHER" id="PTHR43065:SF42">
    <property type="entry name" value="TWO-COMPONENT SENSOR PPRA"/>
    <property type="match status" value="1"/>
</dbReference>
<dbReference type="PROSITE" id="PS50109">
    <property type="entry name" value="HIS_KIN"/>
    <property type="match status" value="1"/>
</dbReference>
<dbReference type="SMART" id="SM00387">
    <property type="entry name" value="HATPase_c"/>
    <property type="match status" value="1"/>
</dbReference>
<keyword evidence="7" id="KW-0418">Kinase</keyword>
<proteinExistence type="predicted"/>
<dbReference type="InterPro" id="IPR035965">
    <property type="entry name" value="PAS-like_dom_sf"/>
</dbReference>
<dbReference type="Proteomes" id="UP001161388">
    <property type="component" value="Unassembled WGS sequence"/>
</dbReference>
<dbReference type="PANTHER" id="PTHR43065">
    <property type="entry name" value="SENSOR HISTIDINE KINASE"/>
    <property type="match status" value="1"/>
</dbReference>
<dbReference type="InterPro" id="IPR004358">
    <property type="entry name" value="Sig_transdc_His_kin-like_C"/>
</dbReference>
<keyword evidence="4" id="KW-0175">Coiled coil</keyword>
<evidence type="ECO:0000313" key="7">
    <source>
        <dbReference type="EMBL" id="GLQ28707.1"/>
    </source>
</evidence>
<dbReference type="Pfam" id="PF02518">
    <property type="entry name" value="HATPase_c"/>
    <property type="match status" value="1"/>
</dbReference>
<accession>A0ABQ5VNR0</accession>
<evidence type="ECO:0000256" key="2">
    <source>
        <dbReference type="ARBA" id="ARBA00012438"/>
    </source>
</evidence>
<dbReference type="PRINTS" id="PR00344">
    <property type="entry name" value="BCTRLSENSOR"/>
</dbReference>
<protein>
    <recommendedName>
        <fullName evidence="2">histidine kinase</fullName>
        <ecNumber evidence="2">2.7.13.3</ecNumber>
    </recommendedName>
</protein>
<dbReference type="Gene3D" id="3.40.50.2300">
    <property type="match status" value="1"/>
</dbReference>
<evidence type="ECO:0000313" key="8">
    <source>
        <dbReference type="Proteomes" id="UP001161388"/>
    </source>
</evidence>
<dbReference type="Pfam" id="PF12860">
    <property type="entry name" value="PAS_7"/>
    <property type="match status" value="1"/>
</dbReference>
<comment type="catalytic activity">
    <reaction evidence="1">
        <text>ATP + protein L-histidine = ADP + protein N-phospho-L-histidine.</text>
        <dbReference type="EC" id="2.7.13.3"/>
    </reaction>
</comment>
<dbReference type="InterPro" id="IPR003594">
    <property type="entry name" value="HATPase_dom"/>
</dbReference>
<evidence type="ECO:0000259" key="5">
    <source>
        <dbReference type="PROSITE" id="PS50109"/>
    </source>
</evidence>
<dbReference type="RefSeq" id="WP_284375309.1">
    <property type="nucleotide sequence ID" value="NZ_BSNL01000001.1"/>
</dbReference>
<name>A0ABQ5VNR0_9RHOB</name>
<dbReference type="Gene3D" id="3.30.565.10">
    <property type="entry name" value="Histidine kinase-like ATPase, C-terminal domain"/>
    <property type="match status" value="1"/>
</dbReference>
<evidence type="ECO:0000259" key="6">
    <source>
        <dbReference type="PROSITE" id="PS50110"/>
    </source>
</evidence>
<dbReference type="SMART" id="SM00448">
    <property type="entry name" value="REC"/>
    <property type="match status" value="1"/>
</dbReference>
<dbReference type="InterPro" id="IPR005467">
    <property type="entry name" value="His_kinase_dom"/>
</dbReference>
<dbReference type="PROSITE" id="PS50110">
    <property type="entry name" value="RESPONSE_REGULATORY"/>
    <property type="match status" value="1"/>
</dbReference>
<evidence type="ECO:0000256" key="3">
    <source>
        <dbReference type="PROSITE-ProRule" id="PRU00169"/>
    </source>
</evidence>
<dbReference type="InterPro" id="IPR001789">
    <property type="entry name" value="Sig_transdc_resp-reg_receiver"/>
</dbReference>
<dbReference type="SUPFAM" id="SSF55874">
    <property type="entry name" value="ATPase domain of HSP90 chaperone/DNA topoisomerase II/histidine kinase"/>
    <property type="match status" value="1"/>
</dbReference>
<evidence type="ECO:0000256" key="4">
    <source>
        <dbReference type="SAM" id="Coils"/>
    </source>
</evidence>